<dbReference type="EMBL" id="CP006933">
    <property type="protein sequence ID" value="AIS32317.1"/>
    <property type="molecule type" value="Genomic_DNA"/>
</dbReference>
<reference evidence="3" key="3">
    <citation type="submission" date="2014-09" db="EMBL/GenBank/DDBJ databases">
        <authorList>
            <person name="Bishop-Lilly K.A."/>
            <person name="Broomall S.M."/>
            <person name="Chain P.S."/>
            <person name="Chertkov O."/>
            <person name="Coyne S.R."/>
            <person name="Daligault H.E."/>
            <person name="Davenport K.W."/>
            <person name="Erkkila T."/>
            <person name="Frey K.G."/>
            <person name="Gibbons H.S."/>
            <person name="Gu W."/>
            <person name="Jaissle J."/>
            <person name="Johnson S.L."/>
            <person name="Koroleva G.I."/>
            <person name="Ladner J.T."/>
            <person name="Lo C.-C."/>
            <person name="Minogue T.D."/>
            <person name="Munk C."/>
            <person name="Palacios G.F."/>
            <person name="Redden C.L."/>
            <person name="Rosenzweig C.N."/>
            <person name="Scholz M.B."/>
            <person name="Teshima H."/>
            <person name="Xu Y."/>
        </authorList>
    </citation>
    <scope>NUCLEOTIDE SEQUENCE</scope>
    <source>
        <strain evidence="3">Mb9</strain>
    </source>
</reference>
<dbReference type="STRING" id="2162.BRM9_1503"/>
<dbReference type="OrthoDB" id="77375at2157"/>
<organism evidence="2">
    <name type="scientific">Methanobacterium formicicum</name>
    <dbReference type="NCBI Taxonomy" id="2162"/>
    <lineage>
        <taxon>Archaea</taxon>
        <taxon>Methanobacteriati</taxon>
        <taxon>Methanobacteriota</taxon>
        <taxon>Methanomada group</taxon>
        <taxon>Methanobacteria</taxon>
        <taxon>Methanobacteriales</taxon>
        <taxon>Methanobacteriaceae</taxon>
        <taxon>Methanobacterium</taxon>
    </lineage>
</organism>
<dbReference type="Proteomes" id="UP000062768">
    <property type="component" value="Chromosome I"/>
</dbReference>
<dbReference type="Proteomes" id="UP000606900">
    <property type="component" value="Unassembled WGS sequence"/>
</dbReference>
<name>A0A090IAM3_METFO</name>
<evidence type="ECO:0000313" key="2">
    <source>
        <dbReference type="EMBL" id="CEA14517.1"/>
    </source>
</evidence>
<evidence type="ECO:0000313" key="5">
    <source>
        <dbReference type="Proteomes" id="UP000062768"/>
    </source>
</evidence>
<gene>
    <name evidence="1" type="ORF">BRM9_1503</name>
    <name evidence="2" type="ORF">DSM1535_2197</name>
    <name evidence="4" type="ORF">ISP06_04470</name>
    <name evidence="3" type="ORF">MB9_0801</name>
</gene>
<dbReference type="EMBL" id="LN515531">
    <property type="protein sequence ID" value="CEA14517.1"/>
    <property type="molecule type" value="Genomic_DNA"/>
</dbReference>
<reference evidence="1" key="1">
    <citation type="submission" date="2013-12" db="EMBL/GenBank/DDBJ databases">
        <title>The complete genome sequence of Methanobacterium sp. BRM9.</title>
        <authorList>
            <consortium name="Pastoral Greenhouse Gas Research Consortium"/>
            <person name="Kelly W.J."/>
            <person name="Leahy S.C."/>
            <person name="Perry R."/>
            <person name="Li D."/>
            <person name="Altermann E."/>
            <person name="Lambie S.C."/>
            <person name="Attwood G.T."/>
        </authorList>
    </citation>
    <scope>NUCLEOTIDE SEQUENCE [LARGE SCALE GENOMIC DNA]</scope>
    <source>
        <strain evidence="1">BRM9</strain>
    </source>
</reference>
<dbReference type="EMBL" id="LN734822">
    <property type="protein sequence ID" value="CEL24444.1"/>
    <property type="molecule type" value="Genomic_DNA"/>
</dbReference>
<dbReference type="PATRIC" id="fig|2162.10.peg.834"/>
<proteinExistence type="predicted"/>
<evidence type="ECO:0000313" key="3">
    <source>
        <dbReference type="EMBL" id="CEL24444.1"/>
    </source>
</evidence>
<evidence type="ECO:0000313" key="4">
    <source>
        <dbReference type="EMBL" id="MBF4474713.1"/>
    </source>
</evidence>
<dbReference type="GeneID" id="26739055"/>
<dbReference type="KEGG" id="mfc:BRM9_1503"/>
<reference evidence="4" key="4">
    <citation type="submission" date="2020-10" db="EMBL/GenBank/DDBJ databases">
        <title>Dehalococcoides mccartyi of a TCE/Cr reducing biochatode.</title>
        <authorList>
            <person name="Matturro B."/>
        </authorList>
    </citation>
    <scope>NUCLEOTIDE SEQUENCE</scope>
    <source>
        <strain evidence="4">Bin2</strain>
    </source>
</reference>
<dbReference type="AlphaFoldDB" id="A0A090IAM3"/>
<reference evidence="2" key="2">
    <citation type="submission" date="2014-08" db="EMBL/GenBank/DDBJ databases">
        <authorList>
            <person name="Wibberg D."/>
        </authorList>
    </citation>
    <scope>NUCLEOTIDE SEQUENCE</scope>
</reference>
<accession>A0A090IAM3</accession>
<dbReference type="EMBL" id="JADIIL010000016">
    <property type="protein sequence ID" value="MBF4474713.1"/>
    <property type="molecule type" value="Genomic_DNA"/>
</dbReference>
<keyword evidence="5" id="KW-1185">Reference proteome</keyword>
<sequence length="227" mass="25297">MKKSSLLVVVILVLAAGYFFLNSGQHSILGTDEQGYVTKDVYSHYGNSTVKIAVITGMHPRENLSTNLVPQVIKVFALLNNVEIVDYHVTVTDQPQDFYEGRSNGQDLVESYALPDIKKSDYQLVIIGHDHEQGYGEGYYLATPTHDDKSVSLAEAVHQLLPEFNYYPGSTNTREKSTSISQIDRPLTNAGYPVFVLEIPEWNTQLEAGIMTYKLFSTSSKVLQATN</sequence>
<dbReference type="KEGG" id="mfi:DSM1535_2197"/>
<dbReference type="RefSeq" id="WP_048073537.1">
    <property type="nucleotide sequence ID" value="NZ_CALCVY010000001.1"/>
</dbReference>
<dbReference type="Proteomes" id="UP000029661">
    <property type="component" value="Chromosome"/>
</dbReference>
<evidence type="ECO:0000313" key="1">
    <source>
        <dbReference type="EMBL" id="AIS32317.1"/>
    </source>
</evidence>
<protein>
    <submittedName>
        <fullName evidence="2">Uncharacterized protein</fullName>
    </submittedName>
</protein>